<dbReference type="Gene3D" id="3.30.160.750">
    <property type="match status" value="1"/>
</dbReference>
<dbReference type="InterPro" id="IPR042286">
    <property type="entry name" value="AdoMetDC_C"/>
</dbReference>
<dbReference type="PANTHER" id="PTHR33866:SF2">
    <property type="entry name" value="S-ADENOSYLMETHIONINE DECARBOXYLASE PROENZYME"/>
    <property type="match status" value="1"/>
</dbReference>
<feature type="active site" description="Schiff-base intermediate with substrate; via pyruvic acid" evidence="10">
    <location>
        <position position="84"/>
    </location>
</feature>
<evidence type="ECO:0000256" key="8">
    <source>
        <dbReference type="ARBA" id="ARBA00023270"/>
    </source>
</evidence>
<feature type="chain" id="PRO_5027179900" description="S-adenosylmethionine decarboxylase alpha chain" evidence="10">
    <location>
        <begin position="84"/>
        <end position="148"/>
    </location>
</feature>
<keyword evidence="3 10" id="KW-0068">Autocatalytic cleavage</keyword>
<dbReference type="InterPro" id="IPR016067">
    <property type="entry name" value="S-AdoMet_deCO2ase_core"/>
</dbReference>
<evidence type="ECO:0000256" key="4">
    <source>
        <dbReference type="ARBA" id="ARBA00023066"/>
    </source>
</evidence>
<keyword evidence="1 10" id="KW-0949">S-adenosyl-L-methionine</keyword>
<gene>
    <name evidence="10" type="primary">speH</name>
    <name evidence="11" type="ORF">BJBARM4_0060</name>
</gene>
<dbReference type="GO" id="GO:0004014">
    <property type="term" value="F:adenosylmethionine decarboxylase activity"/>
    <property type="evidence" value="ECO:0007669"/>
    <property type="project" value="UniProtKB-UniRule"/>
</dbReference>
<dbReference type="UniPathway" id="UPA00331">
    <property type="reaction ID" value="UER00451"/>
</dbReference>
<evidence type="ECO:0000256" key="6">
    <source>
        <dbReference type="ARBA" id="ARBA00023145"/>
    </source>
</evidence>
<evidence type="ECO:0000313" key="12">
    <source>
        <dbReference type="Proteomes" id="UP000009375"/>
    </source>
</evidence>
<comment type="PTM">
    <text evidence="10">Is synthesized initially as an inactive proenzyme. Formation of the active enzyme involves a self-maturation process in which the active site pyruvoyl group is generated from an internal serine residue via an autocatalytic post-translational modification. Two non-identical subunits are generated from the proenzyme in this reaction, and the pyruvate is formed at the N-terminus of the alpha chain, which is derived from the carboxyl end of the proenzyme. The post-translation cleavage follows an unusual pathway, termed non-hydrolytic serinolysis, in which the side chain hydroxyl group of the serine supplies its oxygen atom to form the C-terminus of the beta chain, while the remainder of the serine residue undergoes an oxidative deamination to produce ammonia and the pyruvoyl group blocking the N-terminus of the alpha chain.</text>
</comment>
<feature type="modified residue" description="Pyruvic acid (Ser); by autocatalysis" evidence="10">
    <location>
        <position position="84"/>
    </location>
</feature>
<dbReference type="EMBL" id="GG730039">
    <property type="protein sequence ID" value="EEZ93302.1"/>
    <property type="molecule type" value="Genomic_DNA"/>
</dbReference>
<feature type="active site" description="Proton donor; for catalytic activity" evidence="10">
    <location>
        <position position="104"/>
    </location>
</feature>
<dbReference type="Pfam" id="PF02675">
    <property type="entry name" value="AdoMet_dc"/>
    <property type="match status" value="1"/>
</dbReference>
<dbReference type="PANTHER" id="PTHR33866">
    <property type="entry name" value="S-ADENOSYLMETHIONINE DECARBOXYLASE PROENZYME"/>
    <property type="match status" value="1"/>
</dbReference>
<evidence type="ECO:0000256" key="9">
    <source>
        <dbReference type="ARBA" id="ARBA00023317"/>
    </source>
</evidence>
<dbReference type="InterPro" id="IPR042284">
    <property type="entry name" value="AdoMetDC_N"/>
</dbReference>
<keyword evidence="2 10" id="KW-0210">Decarboxylase</keyword>
<keyword evidence="5 10" id="KW-0620">Polyamine biosynthesis</keyword>
<dbReference type="Gene3D" id="3.30.360.110">
    <property type="entry name" value="S-adenosylmethionine decarboxylase domain"/>
    <property type="match status" value="1"/>
</dbReference>
<comment type="pathway">
    <text evidence="10">Amine and polyamine biosynthesis; S-adenosylmethioninamine biosynthesis; S-adenosylmethioninamine from S-adenosyl-L-methionine: step 1/1.</text>
</comment>
<sequence>MKKKNKKVGLFETNLVPVLGKHIFGNLYDVEDSVLKDLSYLKESVIEAARAGNLHIIDILEKQFNTINSPDIGGVSIIALIVESHISLHTWPESRYATVDIYSCGNDSNPSLSFDYIVSMLKPKSYKVFSADRSNPSSENETKVFNDF</sequence>
<evidence type="ECO:0000313" key="11">
    <source>
        <dbReference type="EMBL" id="EEZ93302.1"/>
    </source>
</evidence>
<dbReference type="InterPro" id="IPR017716">
    <property type="entry name" value="S-AdoMet_deCOase_pro-enz"/>
</dbReference>
<dbReference type="EC" id="4.1.1.50" evidence="10"/>
<dbReference type="Proteomes" id="UP000009375">
    <property type="component" value="Unassembled WGS sequence"/>
</dbReference>
<dbReference type="InterPro" id="IPR003826">
    <property type="entry name" value="AdoMetDC_fam_prok"/>
</dbReference>
<evidence type="ECO:0000256" key="1">
    <source>
        <dbReference type="ARBA" id="ARBA00022691"/>
    </source>
</evidence>
<keyword evidence="8 10" id="KW-0704">Schiff base</keyword>
<dbReference type="SUPFAM" id="SSF56276">
    <property type="entry name" value="S-adenosylmethionine decarboxylase"/>
    <property type="match status" value="1"/>
</dbReference>
<evidence type="ECO:0000256" key="7">
    <source>
        <dbReference type="ARBA" id="ARBA00023239"/>
    </source>
</evidence>
<keyword evidence="4 10" id="KW-0745">Spermidine biosynthesis</keyword>
<comment type="function">
    <text evidence="10">Catalyzes the decarboxylation of S-adenosylmethionine to S-adenosylmethioninamine (dcAdoMet), the propylamine donor required for the synthesis of the polyamines spermine and spermidine from the diamine putrescine.</text>
</comment>
<comment type="similarity">
    <text evidence="10">Belongs to the prokaryotic AdoMetDC family. Type 1 subfamily.</text>
</comment>
<dbReference type="NCBIfam" id="TIGR03330">
    <property type="entry name" value="SAM_DCase_Bsu"/>
    <property type="match status" value="1"/>
</dbReference>
<evidence type="ECO:0000256" key="2">
    <source>
        <dbReference type="ARBA" id="ARBA00022793"/>
    </source>
</evidence>
<name>D2EEC3_PARA4</name>
<evidence type="ECO:0000256" key="3">
    <source>
        <dbReference type="ARBA" id="ARBA00022813"/>
    </source>
</evidence>
<proteinExistence type="inferred from homology"/>
<comment type="subunit">
    <text evidence="10">Heterotetramer of two alpha and two beta chains arranged as a dimer of alpha/beta heterodimers.</text>
</comment>
<keyword evidence="7 10" id="KW-0456">Lyase</keyword>
<dbReference type="AlphaFoldDB" id="D2EEC3"/>
<keyword evidence="6 10" id="KW-0865">Zymogen</keyword>
<protein>
    <recommendedName>
        <fullName evidence="10">S-adenosylmethionine decarboxylase proenzyme</fullName>
        <shortName evidence="10">AdoMetDC</shortName>
        <shortName evidence="10">SAMDC</shortName>
        <ecNumber evidence="10">4.1.1.50</ecNumber>
    </recommendedName>
    <component>
        <recommendedName>
            <fullName evidence="10">S-adenosylmethionine decarboxylase beta chain</fullName>
        </recommendedName>
    </component>
    <component>
        <recommendedName>
            <fullName evidence="10">S-adenosylmethionine decarboxylase alpha chain</fullName>
        </recommendedName>
    </component>
</protein>
<feature type="site" description="Cleavage (non-hydrolytic); by autolysis" evidence="10">
    <location>
        <begin position="83"/>
        <end position="84"/>
    </location>
</feature>
<comment type="cofactor">
    <cofactor evidence="10">
        <name>pyruvate</name>
        <dbReference type="ChEBI" id="CHEBI:15361"/>
    </cofactor>
    <text evidence="10">Binds 1 pyruvoyl group covalently per subunit.</text>
</comment>
<feature type="active site" description="Proton acceptor; for processing activity" evidence="10">
    <location>
        <position position="89"/>
    </location>
</feature>
<evidence type="ECO:0000256" key="5">
    <source>
        <dbReference type="ARBA" id="ARBA00023115"/>
    </source>
</evidence>
<organism evidence="11 12">
    <name type="scientific">Candidatus Parvarchaeum acidiphilum ARMAN-4</name>
    <dbReference type="NCBI Taxonomy" id="662760"/>
    <lineage>
        <taxon>Archaea</taxon>
        <taxon>Candidatus Parvarchaeota</taxon>
        <taxon>Candidatus Parvarchaeum</taxon>
    </lineage>
</organism>
<dbReference type="GO" id="GO:0005829">
    <property type="term" value="C:cytosol"/>
    <property type="evidence" value="ECO:0007669"/>
    <property type="project" value="TreeGrafter"/>
</dbReference>
<evidence type="ECO:0000256" key="10">
    <source>
        <dbReference type="HAMAP-Rule" id="MF_00464"/>
    </source>
</evidence>
<dbReference type="HAMAP" id="MF_00464">
    <property type="entry name" value="AdoMetDC_1"/>
    <property type="match status" value="1"/>
</dbReference>
<dbReference type="GO" id="GO:0008295">
    <property type="term" value="P:spermidine biosynthetic process"/>
    <property type="evidence" value="ECO:0007669"/>
    <property type="project" value="UniProtKB-UniRule"/>
</dbReference>
<comment type="catalytic activity">
    <reaction evidence="10">
        <text>S-adenosyl-L-methionine + H(+) = S-adenosyl 3-(methylsulfanyl)propylamine + CO2</text>
        <dbReference type="Rhea" id="RHEA:15981"/>
        <dbReference type="ChEBI" id="CHEBI:15378"/>
        <dbReference type="ChEBI" id="CHEBI:16526"/>
        <dbReference type="ChEBI" id="CHEBI:57443"/>
        <dbReference type="ChEBI" id="CHEBI:59789"/>
        <dbReference type="EC" id="4.1.1.50"/>
    </reaction>
</comment>
<keyword evidence="9 10" id="KW-0670">Pyruvate</keyword>
<feature type="chain" id="PRO_5027179899" description="S-adenosylmethionine decarboxylase beta chain" evidence="10">
    <location>
        <begin position="1"/>
        <end position="83"/>
    </location>
</feature>
<reference evidence="11 12" key="1">
    <citation type="journal article" date="2010" name="Proc. Natl. Acad. Sci. U.S.A.">
        <title>Enigmatic, ultrasmall, uncultivated Archaea.</title>
        <authorList>
            <person name="Baker B.J."/>
            <person name="Comolli L.R."/>
            <person name="Dick G.J."/>
            <person name="Hauser L.J."/>
            <person name="Hyatt D."/>
            <person name="Dill B.D."/>
            <person name="Land M.L."/>
            <person name="Verberkmoes N.C."/>
            <person name="Hettich R.L."/>
            <person name="Banfield J.F."/>
        </authorList>
    </citation>
    <scope>NUCLEOTIDE SEQUENCE [LARGE SCALE GENOMIC DNA]</scope>
</reference>
<accession>D2EEC3</accession>